<sequence length="387" mass="44559">MDPFTKLPAEIILMILESCYDFTSLDGLQQISPRVEQVFNTSYTTVTEHVLKNCSLTSEVLQNHFTLLASIESTTFTPAALLEQLDYLSGDVVQPVSISTIKSLAAVRQAVSAAAKVHLTACACLQHIFNRLQSAKPRRPIAPTADIVRWVNGSWLHERNPEPKGEIFQFVVDPPSWIETHRAHRGLWNLELFCHIYNAASTRWSWSTHDLDCFAEEYVKPGLLEEIRTMSECVSDLCPTQPTILNPRFPFLIAVPLPTDLTLRTCWPLPMVPTDTDVDSRWGRRRSTAKFGNNVLSYYHMLRGLEGYHRILWKVDFRAFRRLGIPLWDRWRLYQMRLQHQSQSVLSPEGNLVGGGESDRIERPKWVIIYTWYSLAEDEDLPEEYRK</sequence>
<reference evidence="1" key="2">
    <citation type="submission" date="2023-01" db="EMBL/GenBank/DDBJ databases">
        <authorList>
            <person name="Petersen C."/>
        </authorList>
    </citation>
    <scope>NUCLEOTIDE SEQUENCE</scope>
    <source>
        <strain evidence="1">IBT 15450</strain>
    </source>
</reference>
<accession>A0AAD6I4L6</accession>
<proteinExistence type="predicted"/>
<keyword evidence="2" id="KW-1185">Reference proteome</keyword>
<dbReference type="AlphaFoldDB" id="A0AAD6I4L6"/>
<dbReference type="EMBL" id="JAQJZL010000014">
    <property type="protein sequence ID" value="KAJ6030216.1"/>
    <property type="molecule type" value="Genomic_DNA"/>
</dbReference>
<evidence type="ECO:0000313" key="1">
    <source>
        <dbReference type="EMBL" id="KAJ6030216.1"/>
    </source>
</evidence>
<comment type="caution">
    <text evidence="1">The sequence shown here is derived from an EMBL/GenBank/DDBJ whole genome shotgun (WGS) entry which is preliminary data.</text>
</comment>
<dbReference type="Proteomes" id="UP001219568">
    <property type="component" value="Unassembled WGS sequence"/>
</dbReference>
<reference evidence="1" key="1">
    <citation type="journal article" date="2023" name="IMA Fungus">
        <title>Comparative genomic study of the Penicillium genus elucidates a diverse pangenome and 15 lateral gene transfer events.</title>
        <authorList>
            <person name="Petersen C."/>
            <person name="Sorensen T."/>
            <person name="Nielsen M.R."/>
            <person name="Sondergaard T.E."/>
            <person name="Sorensen J.L."/>
            <person name="Fitzpatrick D.A."/>
            <person name="Frisvad J.C."/>
            <person name="Nielsen K.L."/>
        </authorList>
    </citation>
    <scope>NUCLEOTIDE SEQUENCE</scope>
    <source>
        <strain evidence="1">IBT 15450</strain>
    </source>
</reference>
<protein>
    <recommendedName>
        <fullName evidence="3">F-box domain-containing protein</fullName>
    </recommendedName>
</protein>
<evidence type="ECO:0008006" key="3">
    <source>
        <dbReference type="Google" id="ProtNLM"/>
    </source>
</evidence>
<organism evidence="1 2">
    <name type="scientific">Penicillium canescens</name>
    <dbReference type="NCBI Taxonomy" id="5083"/>
    <lineage>
        <taxon>Eukaryota</taxon>
        <taxon>Fungi</taxon>
        <taxon>Dikarya</taxon>
        <taxon>Ascomycota</taxon>
        <taxon>Pezizomycotina</taxon>
        <taxon>Eurotiomycetes</taxon>
        <taxon>Eurotiomycetidae</taxon>
        <taxon>Eurotiales</taxon>
        <taxon>Aspergillaceae</taxon>
        <taxon>Penicillium</taxon>
    </lineage>
</organism>
<evidence type="ECO:0000313" key="2">
    <source>
        <dbReference type="Proteomes" id="UP001219568"/>
    </source>
</evidence>
<name>A0AAD6I4L6_PENCN</name>
<gene>
    <name evidence="1" type="ORF">N7460_010482</name>
</gene>